<feature type="signal peptide" evidence="1">
    <location>
        <begin position="1"/>
        <end position="20"/>
    </location>
</feature>
<dbReference type="RefSeq" id="XP_011129465.1">
    <property type="nucleotide sequence ID" value="XM_011131163.1"/>
</dbReference>
<gene>
    <name evidence="2" type="ORF">GNI_041080</name>
</gene>
<evidence type="ECO:0000256" key="1">
    <source>
        <dbReference type="SAM" id="SignalP"/>
    </source>
</evidence>
<evidence type="ECO:0000313" key="3">
    <source>
        <dbReference type="Proteomes" id="UP000019763"/>
    </source>
</evidence>
<organism evidence="2 3">
    <name type="scientific">Gregarina niphandrodes</name>
    <name type="common">Septate eugregarine</name>
    <dbReference type="NCBI Taxonomy" id="110365"/>
    <lineage>
        <taxon>Eukaryota</taxon>
        <taxon>Sar</taxon>
        <taxon>Alveolata</taxon>
        <taxon>Apicomplexa</taxon>
        <taxon>Conoidasida</taxon>
        <taxon>Gregarinasina</taxon>
        <taxon>Eugregarinorida</taxon>
        <taxon>Gregarinidae</taxon>
        <taxon>Gregarina</taxon>
    </lineage>
</organism>
<dbReference type="Proteomes" id="UP000019763">
    <property type="component" value="Unassembled WGS sequence"/>
</dbReference>
<dbReference type="AlphaFoldDB" id="A0A023BA64"/>
<name>A0A023BA64_GRENI</name>
<sequence>MKAVACLRLVHIAGGGGVMAALIGPDGAMSPISGCVAKMAVVSDGTHAAQVLVLAPPKELLASDMTDYDWPRRWNRLRVYYGPDESAERANTSERVERTLAQGLIEHVRGARPSVVTAILKEAFGKKLAVWHEIQKTRRMDAEAVNKLEVLEVRDLEDEERERLLTMVPEAWKAVVGGSRNMIDNDVEDQQSTLADARSLWKEPTFAAGLCLGAIVSGVCTAGLFFHLYGLPESCHVLEPSIKPPNSSITRHNSVDICKEATCKLRWPNIDDVTTLISESELAALRVPMDVCKKAYKFVEGWSPSSNKLEPRKLVTEDGRSNTILTTKMMPATTDGWRKLNWGRCFEGGGKVVCSNENDKLAACYNFGYPFRYDCPIMWEAVAHYVKPYQCSLQCNSPEILRFNVSESEELRLSRLATEVAGSIPGIDAHGLSHEQLQKLGRKVGELIAVNETCSPWVSRPAPYRAYVALPGCGCTSAEFSCMVNTPSYGQIYWGSIVDMYTQEEMLAQYYTPFKRADHVVTDCGFKCFQPVSDMTEQLLEYWKDNGLP</sequence>
<keyword evidence="1" id="KW-0732">Signal</keyword>
<comment type="caution">
    <text evidence="2">The sequence shown here is derived from an EMBL/GenBank/DDBJ whole genome shotgun (WGS) entry which is preliminary data.</text>
</comment>
<protein>
    <submittedName>
        <fullName evidence="2">Transmembrane protein</fullName>
    </submittedName>
</protein>
<feature type="chain" id="PRO_5001516746" evidence="1">
    <location>
        <begin position="21"/>
        <end position="549"/>
    </location>
</feature>
<dbReference type="eggNOG" id="ENOG502SESN">
    <property type="taxonomic scope" value="Eukaryota"/>
</dbReference>
<accession>A0A023BA64</accession>
<reference evidence="2" key="1">
    <citation type="submission" date="2013-12" db="EMBL/GenBank/DDBJ databases">
        <authorList>
            <person name="Omoto C.K."/>
            <person name="Sibley D."/>
            <person name="Venepally P."/>
            <person name="Hadjithomas M."/>
            <person name="Karamycheva S."/>
            <person name="Brunk B."/>
            <person name="Roos D."/>
            <person name="Caler E."/>
            <person name="Lorenzi H."/>
        </authorList>
    </citation>
    <scope>NUCLEOTIDE SEQUENCE</scope>
</reference>
<keyword evidence="2" id="KW-0812">Transmembrane</keyword>
<proteinExistence type="predicted"/>
<keyword evidence="3" id="KW-1185">Reference proteome</keyword>
<dbReference type="VEuPathDB" id="CryptoDB:GNI_041080"/>
<keyword evidence="2" id="KW-0472">Membrane</keyword>
<dbReference type="GeneID" id="22911587"/>
<evidence type="ECO:0000313" key="2">
    <source>
        <dbReference type="EMBL" id="EZG78130.1"/>
    </source>
</evidence>
<dbReference type="EMBL" id="AFNH02000313">
    <property type="protein sequence ID" value="EZG78130.1"/>
    <property type="molecule type" value="Genomic_DNA"/>
</dbReference>